<reference evidence="2" key="1">
    <citation type="journal article" date="2017" name="Arch. Virol.">
        <title>Complete genome sequence of a new isolate of potato virus M in Yunnan, China.</title>
        <authorList>
            <person name="Su X."/>
            <person name="Wu K."/>
            <person name="Zhang L.Z."/>
            <person name="Rahman M.S."/>
            <person name="Zheng K."/>
            <person name="Li T."/>
            <person name="Zhang Z."/>
            <person name="Dong J."/>
        </authorList>
    </citation>
    <scope>NUCLEOTIDE SEQUENCE</scope>
    <source>
        <strain evidence="2">PVM-YN</strain>
    </source>
</reference>
<dbReference type="Pfam" id="PF01443">
    <property type="entry name" value="Viral_helicase1"/>
    <property type="match status" value="1"/>
</dbReference>
<evidence type="ECO:0000313" key="2">
    <source>
        <dbReference type="EMBL" id="ASV70524.1"/>
    </source>
</evidence>
<dbReference type="InterPro" id="IPR027351">
    <property type="entry name" value="(+)RNA_virus_helicase_core_dom"/>
</dbReference>
<dbReference type="EMBL" id="KY364848">
    <property type="protein sequence ID" value="ASV70524.1"/>
    <property type="molecule type" value="Genomic_RNA"/>
</dbReference>
<feature type="domain" description="(+)RNA virus helicase C-terminal" evidence="1">
    <location>
        <begin position="1"/>
        <end position="229"/>
    </location>
</feature>
<dbReference type="GO" id="GO:0005524">
    <property type="term" value="F:ATP binding"/>
    <property type="evidence" value="ECO:0007669"/>
    <property type="project" value="InterPro"/>
</dbReference>
<evidence type="ECO:0000259" key="1">
    <source>
        <dbReference type="PROSITE" id="PS51657"/>
    </source>
</evidence>
<protein>
    <submittedName>
        <fullName evidence="2">TGB1 protein</fullName>
    </submittedName>
</protein>
<name>A0A248TPW8_9VIRU</name>
<organism evidence="2">
    <name type="scientific">Potato virus M</name>
    <dbReference type="NCBI Taxonomy" id="12167"/>
    <lineage>
        <taxon>Viruses</taxon>
        <taxon>Riboviria</taxon>
        <taxon>Orthornavirae</taxon>
        <taxon>Kitrinoviricota</taxon>
        <taxon>Alsuviricetes</taxon>
        <taxon>Tymovirales</taxon>
        <taxon>Betaflexiviridae</taxon>
        <taxon>Quinvirinae</taxon>
        <taxon>Carlavirus</taxon>
        <taxon>Carlavirus misolani</taxon>
    </lineage>
</organism>
<proteinExistence type="predicted"/>
<dbReference type="PROSITE" id="PS51657">
    <property type="entry name" value="PSRV_HELICASE"/>
    <property type="match status" value="1"/>
</dbReference>
<sequence>MDVVVELLYKYKFERLHNKLAFPIVVHCVPGAGKSSLIRELLELDSRFCAYTAGVEDQPRLSGNWIKKWKGVATEGKHLILDEYTLLVEVPQAFALFGDPIQSCTGSVQSADFVCSFSKRFGSATGSLLRELGWDIQSEGPDLVQVSDIFVKEPEGVVVYFEEEVGCLLKAHSVEAFSLSEIVGQTFEVVTFVTSENSPVINRAAAYQCMTRHRVALHILCPNATYSAA</sequence>
<accession>A0A248TPW8</accession>